<evidence type="ECO:0000256" key="1">
    <source>
        <dbReference type="ARBA" id="ARBA00005695"/>
    </source>
</evidence>
<dbReference type="PROSITE" id="PS51257">
    <property type="entry name" value="PROKAR_LIPOPROTEIN"/>
    <property type="match status" value="1"/>
</dbReference>
<comment type="similarity">
    <text evidence="1">Belongs to the bacterial solute-binding protein 5 family.</text>
</comment>
<dbReference type="GO" id="GO:0015833">
    <property type="term" value="P:peptide transport"/>
    <property type="evidence" value="ECO:0007669"/>
    <property type="project" value="TreeGrafter"/>
</dbReference>
<accession>A0A2G9Y893</accession>
<dbReference type="InterPro" id="IPR000914">
    <property type="entry name" value="SBP_5_dom"/>
</dbReference>
<evidence type="ECO:0000313" key="5">
    <source>
        <dbReference type="EMBL" id="PIP15427.1"/>
    </source>
</evidence>
<evidence type="ECO:0000313" key="6">
    <source>
        <dbReference type="Proteomes" id="UP000230392"/>
    </source>
</evidence>
<dbReference type="InterPro" id="IPR039424">
    <property type="entry name" value="SBP_5"/>
</dbReference>
<comment type="caution">
    <text evidence="5">The sequence shown here is derived from an EMBL/GenBank/DDBJ whole genome shotgun (WGS) entry which is preliminary data.</text>
</comment>
<dbReference type="AlphaFoldDB" id="A0A2G9Y893"/>
<evidence type="ECO:0000256" key="2">
    <source>
        <dbReference type="ARBA" id="ARBA00022448"/>
    </source>
</evidence>
<dbReference type="Gene3D" id="3.10.105.10">
    <property type="entry name" value="Dipeptide-binding Protein, Domain 3"/>
    <property type="match status" value="1"/>
</dbReference>
<reference evidence="5 6" key="1">
    <citation type="submission" date="2017-09" db="EMBL/GenBank/DDBJ databases">
        <title>Depth-based differentiation of microbial function through sediment-hosted aquifers and enrichment of novel symbionts in the deep terrestrial subsurface.</title>
        <authorList>
            <person name="Probst A.J."/>
            <person name="Ladd B."/>
            <person name="Jarett J.K."/>
            <person name="Geller-Mcgrath D.E."/>
            <person name="Sieber C.M."/>
            <person name="Emerson J.B."/>
            <person name="Anantharaman K."/>
            <person name="Thomas B.C."/>
            <person name="Malmstrom R."/>
            <person name="Stieglmeier M."/>
            <person name="Klingl A."/>
            <person name="Woyke T."/>
            <person name="Ryan C.M."/>
            <person name="Banfield J.F."/>
        </authorList>
    </citation>
    <scope>NUCLEOTIDE SEQUENCE [LARGE SCALE GENOMIC DNA]</scope>
    <source>
        <strain evidence="5">CG23_combo_of_CG06-09_8_20_14_all_48_7</strain>
    </source>
</reference>
<sequence length="387" mass="44139">MLVRSVRLYLWFIFTLLLTGCHPSSFVDFKKDTLILATTSDPKTFNSILAKETSSTMVTGFLFEGLTRTNGVTIEVEPNLAESWSVKEGGRVWDFTLRPVRWFDGQPFSADDVLFTFQDLIYNPQIPTSSRDIFTVAGQEIKTIKLSSHKVRFILPAPFAPFLRQLGQEVLPRHLLLSKVVNNQFNTTWGVNTPPAEIIGTGPFLLSGYQIGEKVVLTANPRYWRKDNENRSLPRLKRIVILIVPDQSAELLRFLQGEIDVIGVRGQDYKILKPLEKKRRFTIYDTGPALGENFLVFNQKPEAPIPSYKSAWFQNKLFRQAISYGVDRTGIIRNVFAGLAYPEWGPMNESSGYFYNPGIKQYPYSPAESRRILLKAGFRYQGDVLYD</sequence>
<proteinExistence type="inferred from homology"/>
<dbReference type="EMBL" id="PCRF01000286">
    <property type="protein sequence ID" value="PIP15427.1"/>
    <property type="molecule type" value="Genomic_DNA"/>
</dbReference>
<protein>
    <submittedName>
        <fullName evidence="5">ABC transporter substrate-binding protein</fullName>
    </submittedName>
</protein>
<keyword evidence="3" id="KW-0732">Signal</keyword>
<dbReference type="Proteomes" id="UP000230392">
    <property type="component" value="Unassembled WGS sequence"/>
</dbReference>
<evidence type="ECO:0000259" key="4">
    <source>
        <dbReference type="Pfam" id="PF00496"/>
    </source>
</evidence>
<organism evidence="5 6">
    <name type="scientific">bacterium (Candidatus Ratteibacteria) CG23_combo_of_CG06-09_8_20_14_all_48_7</name>
    <dbReference type="NCBI Taxonomy" id="2014292"/>
    <lineage>
        <taxon>Bacteria</taxon>
        <taxon>Candidatus Ratteibacteria</taxon>
    </lineage>
</organism>
<dbReference type="PANTHER" id="PTHR30290">
    <property type="entry name" value="PERIPLASMIC BINDING COMPONENT OF ABC TRANSPORTER"/>
    <property type="match status" value="1"/>
</dbReference>
<keyword evidence="2" id="KW-0813">Transport</keyword>
<dbReference type="PANTHER" id="PTHR30290:SF9">
    <property type="entry name" value="OLIGOPEPTIDE-BINDING PROTEIN APPA"/>
    <property type="match status" value="1"/>
</dbReference>
<feature type="non-terminal residue" evidence="5">
    <location>
        <position position="387"/>
    </location>
</feature>
<evidence type="ECO:0000256" key="3">
    <source>
        <dbReference type="ARBA" id="ARBA00022729"/>
    </source>
</evidence>
<feature type="domain" description="Solute-binding protein family 5" evidence="4">
    <location>
        <begin position="75"/>
        <end position="382"/>
    </location>
</feature>
<dbReference type="SUPFAM" id="SSF53850">
    <property type="entry name" value="Periplasmic binding protein-like II"/>
    <property type="match status" value="1"/>
</dbReference>
<dbReference type="Pfam" id="PF00496">
    <property type="entry name" value="SBP_bac_5"/>
    <property type="match status" value="1"/>
</dbReference>
<name>A0A2G9Y893_9BACT</name>
<gene>
    <name evidence="5" type="ORF">COX46_05905</name>
</gene>
<dbReference type="GO" id="GO:1904680">
    <property type="term" value="F:peptide transmembrane transporter activity"/>
    <property type="evidence" value="ECO:0007669"/>
    <property type="project" value="TreeGrafter"/>
</dbReference>
<dbReference type="Gene3D" id="3.40.190.10">
    <property type="entry name" value="Periplasmic binding protein-like II"/>
    <property type="match status" value="1"/>
</dbReference>